<dbReference type="EMBL" id="JAACJM010000045">
    <property type="protein sequence ID" value="KAF5360008.1"/>
    <property type="molecule type" value="Genomic_DNA"/>
</dbReference>
<keyword evidence="3" id="KW-1185">Reference proteome</keyword>
<dbReference type="Proteomes" id="UP000559256">
    <property type="component" value="Unassembled WGS sequence"/>
</dbReference>
<sequence>MPSFTTWIVLAICAGFLWAQSRRSRGFPLSPGPKRWPIVGNAFQMPRYHEFLTFTEWKETWVNDVNQATPSLLIVTKLVSPTTNVYLQARLTPPMCFSHLNIAHIMHGTFKI</sequence>
<evidence type="ECO:0000256" key="1">
    <source>
        <dbReference type="SAM" id="SignalP"/>
    </source>
</evidence>
<feature type="chain" id="PRO_5034621702" description="Cytochrome P450" evidence="1">
    <location>
        <begin position="20"/>
        <end position="112"/>
    </location>
</feature>
<evidence type="ECO:0000313" key="3">
    <source>
        <dbReference type="Proteomes" id="UP000559256"/>
    </source>
</evidence>
<dbReference type="AlphaFoldDB" id="A0A8H5LK49"/>
<gene>
    <name evidence="2" type="ORF">D9758_007613</name>
</gene>
<proteinExistence type="predicted"/>
<protein>
    <recommendedName>
        <fullName evidence="4">Cytochrome P450</fullName>
    </recommendedName>
</protein>
<organism evidence="2 3">
    <name type="scientific">Tetrapyrgos nigripes</name>
    <dbReference type="NCBI Taxonomy" id="182062"/>
    <lineage>
        <taxon>Eukaryota</taxon>
        <taxon>Fungi</taxon>
        <taxon>Dikarya</taxon>
        <taxon>Basidiomycota</taxon>
        <taxon>Agaricomycotina</taxon>
        <taxon>Agaricomycetes</taxon>
        <taxon>Agaricomycetidae</taxon>
        <taxon>Agaricales</taxon>
        <taxon>Marasmiineae</taxon>
        <taxon>Marasmiaceae</taxon>
        <taxon>Tetrapyrgos</taxon>
    </lineage>
</organism>
<dbReference type="OrthoDB" id="1055148at2759"/>
<feature type="signal peptide" evidence="1">
    <location>
        <begin position="1"/>
        <end position="19"/>
    </location>
</feature>
<keyword evidence="1" id="KW-0732">Signal</keyword>
<comment type="caution">
    <text evidence="2">The sequence shown here is derived from an EMBL/GenBank/DDBJ whole genome shotgun (WGS) entry which is preliminary data.</text>
</comment>
<name>A0A8H5LK49_9AGAR</name>
<evidence type="ECO:0000313" key="2">
    <source>
        <dbReference type="EMBL" id="KAF5360008.1"/>
    </source>
</evidence>
<accession>A0A8H5LK49</accession>
<evidence type="ECO:0008006" key="4">
    <source>
        <dbReference type="Google" id="ProtNLM"/>
    </source>
</evidence>
<reference evidence="2 3" key="1">
    <citation type="journal article" date="2020" name="ISME J.">
        <title>Uncovering the hidden diversity of litter-decomposition mechanisms in mushroom-forming fungi.</title>
        <authorList>
            <person name="Floudas D."/>
            <person name="Bentzer J."/>
            <person name="Ahren D."/>
            <person name="Johansson T."/>
            <person name="Persson P."/>
            <person name="Tunlid A."/>
        </authorList>
    </citation>
    <scope>NUCLEOTIDE SEQUENCE [LARGE SCALE GENOMIC DNA]</scope>
    <source>
        <strain evidence="2 3">CBS 291.85</strain>
    </source>
</reference>